<organism evidence="19 20">
    <name type="scientific">Mola mola</name>
    <name type="common">Ocean sunfish</name>
    <name type="synonym">Tetraodon mola</name>
    <dbReference type="NCBI Taxonomy" id="94237"/>
    <lineage>
        <taxon>Eukaryota</taxon>
        <taxon>Metazoa</taxon>
        <taxon>Chordata</taxon>
        <taxon>Craniata</taxon>
        <taxon>Vertebrata</taxon>
        <taxon>Euteleostomi</taxon>
        <taxon>Actinopterygii</taxon>
        <taxon>Neopterygii</taxon>
        <taxon>Teleostei</taxon>
        <taxon>Neoteleostei</taxon>
        <taxon>Acanthomorphata</taxon>
        <taxon>Eupercaria</taxon>
        <taxon>Tetraodontiformes</taxon>
        <taxon>Molidae</taxon>
        <taxon>Mola</taxon>
    </lineage>
</organism>
<evidence type="ECO:0000256" key="9">
    <source>
        <dbReference type="ARBA" id="ARBA00023125"/>
    </source>
</evidence>
<keyword evidence="17" id="KW-1133">Transmembrane helix</keyword>
<evidence type="ECO:0000256" key="2">
    <source>
        <dbReference type="ARBA" id="ARBA00006991"/>
    </source>
</evidence>
<feature type="domain" description="C2H2-type" evidence="18">
    <location>
        <begin position="319"/>
        <end position="346"/>
    </location>
</feature>
<dbReference type="FunFam" id="3.30.160.60:FF:000049">
    <property type="entry name" value="transcriptional repressor CTCF isoform X1"/>
    <property type="match status" value="1"/>
</dbReference>
<dbReference type="PANTHER" id="PTHR24393">
    <property type="entry name" value="ZINC FINGER PROTEIN"/>
    <property type="match status" value="1"/>
</dbReference>
<keyword evidence="10" id="KW-0804">Transcription</keyword>
<feature type="domain" description="C2H2-type" evidence="18">
    <location>
        <begin position="347"/>
        <end position="374"/>
    </location>
</feature>
<feature type="transmembrane region" description="Helical" evidence="17">
    <location>
        <begin position="20"/>
        <end position="41"/>
    </location>
</feature>
<protein>
    <recommendedName>
        <fullName evidence="14">Zinc finger protein 513</fullName>
    </recommendedName>
</protein>
<comment type="similarity">
    <text evidence="2">Belongs to the krueppel C2H2-type zinc-finger protein family.</text>
</comment>
<dbReference type="GO" id="GO:0000978">
    <property type="term" value="F:RNA polymerase II cis-regulatory region sequence-specific DNA binding"/>
    <property type="evidence" value="ECO:0007669"/>
    <property type="project" value="TreeGrafter"/>
</dbReference>
<keyword evidence="3" id="KW-0597">Phosphoprotein</keyword>
<evidence type="ECO:0000256" key="15">
    <source>
        <dbReference type="PROSITE-ProRule" id="PRU00042"/>
    </source>
</evidence>
<dbReference type="InterPro" id="IPR013087">
    <property type="entry name" value="Znf_C2H2_type"/>
</dbReference>
<dbReference type="InterPro" id="IPR036236">
    <property type="entry name" value="Znf_C2H2_sf"/>
</dbReference>
<dbReference type="STRING" id="94237.ENSMMOP00000002583"/>
<keyword evidence="11" id="KW-0539">Nucleus</keyword>
<dbReference type="FunFam" id="3.30.160.60:FF:001967">
    <property type="entry name" value="Ras-responsive element-binding protein"/>
    <property type="match status" value="1"/>
</dbReference>
<dbReference type="Proteomes" id="UP000261620">
    <property type="component" value="Unplaced"/>
</dbReference>
<dbReference type="OMA" id="SICGYSC"/>
<evidence type="ECO:0000256" key="16">
    <source>
        <dbReference type="SAM" id="MobiDB-lite"/>
    </source>
</evidence>
<name>A0A3Q3VP32_MOLML</name>
<evidence type="ECO:0000256" key="10">
    <source>
        <dbReference type="ARBA" id="ARBA00023163"/>
    </source>
</evidence>
<keyword evidence="17" id="KW-0812">Transmembrane</keyword>
<dbReference type="GO" id="GO:0008270">
    <property type="term" value="F:zinc ion binding"/>
    <property type="evidence" value="ECO:0007669"/>
    <property type="project" value="UniProtKB-KW"/>
</dbReference>
<dbReference type="SUPFAM" id="SSF57667">
    <property type="entry name" value="beta-beta-alpha zinc fingers"/>
    <property type="match status" value="5"/>
</dbReference>
<feature type="domain" description="C2H2-type" evidence="18">
    <location>
        <begin position="403"/>
        <end position="430"/>
    </location>
</feature>
<keyword evidence="9" id="KW-0238">DNA-binding</keyword>
<evidence type="ECO:0000256" key="13">
    <source>
        <dbReference type="ARBA" id="ARBA00064373"/>
    </source>
</evidence>
<feature type="domain" description="C2H2-type" evidence="18">
    <location>
        <begin position="112"/>
        <end position="139"/>
    </location>
</feature>
<feature type="domain" description="C2H2-type" evidence="18">
    <location>
        <begin position="375"/>
        <end position="402"/>
    </location>
</feature>
<reference evidence="19" key="2">
    <citation type="submission" date="2025-09" db="UniProtKB">
        <authorList>
            <consortium name="Ensembl"/>
        </authorList>
    </citation>
    <scope>IDENTIFICATION</scope>
</reference>
<dbReference type="SMART" id="SM00355">
    <property type="entry name" value="ZnF_C2H2"/>
    <property type="match status" value="8"/>
</dbReference>
<keyword evidence="5" id="KW-0677">Repeat</keyword>
<keyword evidence="8" id="KW-0805">Transcription regulation</keyword>
<keyword evidence="7" id="KW-0862">Zinc</keyword>
<dbReference type="GO" id="GO:0001228">
    <property type="term" value="F:DNA-binding transcription activator activity, RNA polymerase II-specific"/>
    <property type="evidence" value="ECO:0007669"/>
    <property type="project" value="TreeGrafter"/>
</dbReference>
<dbReference type="FunFam" id="3.30.160.60:FF:000395">
    <property type="entry name" value="zinc finger protein 513"/>
    <property type="match status" value="3"/>
</dbReference>
<feature type="domain" description="C2H2-type" evidence="18">
    <location>
        <begin position="291"/>
        <end position="318"/>
    </location>
</feature>
<dbReference type="AlphaFoldDB" id="A0A3Q3VP32"/>
<evidence type="ECO:0000256" key="14">
    <source>
        <dbReference type="ARBA" id="ARBA00068683"/>
    </source>
</evidence>
<evidence type="ECO:0000256" key="3">
    <source>
        <dbReference type="ARBA" id="ARBA00022553"/>
    </source>
</evidence>
<dbReference type="Pfam" id="PF00096">
    <property type="entry name" value="zf-C2H2"/>
    <property type="match status" value="7"/>
</dbReference>
<comment type="function">
    <text evidence="12">Transcriptional regulator that plays a role in retinal development and maintenance.</text>
</comment>
<evidence type="ECO:0000256" key="8">
    <source>
        <dbReference type="ARBA" id="ARBA00023015"/>
    </source>
</evidence>
<dbReference type="Gene3D" id="3.30.160.60">
    <property type="entry name" value="Classic Zinc Finger"/>
    <property type="match status" value="7"/>
</dbReference>
<dbReference type="PROSITE" id="PS50157">
    <property type="entry name" value="ZINC_FINGER_C2H2_2"/>
    <property type="match status" value="8"/>
</dbReference>
<evidence type="ECO:0000256" key="4">
    <source>
        <dbReference type="ARBA" id="ARBA00022723"/>
    </source>
</evidence>
<evidence type="ECO:0000313" key="20">
    <source>
        <dbReference type="Proteomes" id="UP000261620"/>
    </source>
</evidence>
<keyword evidence="20" id="KW-1185">Reference proteome</keyword>
<evidence type="ECO:0000313" key="19">
    <source>
        <dbReference type="Ensembl" id="ENSMMOP00000002583.1"/>
    </source>
</evidence>
<dbReference type="Ensembl" id="ENSMMOT00000002625.1">
    <property type="protein sequence ID" value="ENSMMOP00000002583.1"/>
    <property type="gene ID" value="ENSMMOG00000002100.1"/>
</dbReference>
<keyword evidence="6 15" id="KW-0863">Zinc-finger</keyword>
<feature type="compositionally biased region" description="Polar residues" evidence="16">
    <location>
        <begin position="73"/>
        <end position="89"/>
    </location>
</feature>
<dbReference type="PANTHER" id="PTHR24393:SF165">
    <property type="entry name" value="ZINC FINGER PROTEIN 555-LIKE"/>
    <property type="match status" value="1"/>
</dbReference>
<evidence type="ECO:0000256" key="11">
    <source>
        <dbReference type="ARBA" id="ARBA00023242"/>
    </source>
</evidence>
<evidence type="ECO:0000256" key="5">
    <source>
        <dbReference type="ARBA" id="ARBA00022737"/>
    </source>
</evidence>
<proteinExistence type="inferred from homology"/>
<dbReference type="GO" id="GO:0005634">
    <property type="term" value="C:nucleus"/>
    <property type="evidence" value="ECO:0007669"/>
    <property type="project" value="UniProtKB-SubCell"/>
</dbReference>
<dbReference type="FunFam" id="3.30.160.60:FF:000123">
    <property type="entry name" value="transcriptional repressor CTCF isoform X1"/>
    <property type="match status" value="1"/>
</dbReference>
<evidence type="ECO:0000256" key="7">
    <source>
        <dbReference type="ARBA" id="ARBA00022833"/>
    </source>
</evidence>
<feature type="region of interest" description="Disordered" evidence="16">
    <location>
        <begin position="70"/>
        <end position="106"/>
    </location>
</feature>
<comment type="subcellular location">
    <subcellularLocation>
        <location evidence="1">Nucleus</location>
    </subcellularLocation>
</comment>
<evidence type="ECO:0000259" key="18">
    <source>
        <dbReference type="PROSITE" id="PS50157"/>
    </source>
</evidence>
<dbReference type="PROSITE" id="PS00028">
    <property type="entry name" value="ZINC_FINGER_C2H2_1"/>
    <property type="match status" value="3"/>
</dbReference>
<feature type="domain" description="C2H2-type" evidence="18">
    <location>
        <begin position="140"/>
        <end position="167"/>
    </location>
</feature>
<evidence type="ECO:0000256" key="12">
    <source>
        <dbReference type="ARBA" id="ARBA00053347"/>
    </source>
</evidence>
<feature type="domain" description="C2H2-type" evidence="18">
    <location>
        <begin position="168"/>
        <end position="195"/>
    </location>
</feature>
<keyword evidence="4" id="KW-0479">Metal-binding</keyword>
<evidence type="ECO:0000256" key="6">
    <source>
        <dbReference type="ARBA" id="ARBA00022771"/>
    </source>
</evidence>
<evidence type="ECO:0000256" key="1">
    <source>
        <dbReference type="ARBA" id="ARBA00004123"/>
    </source>
</evidence>
<sequence>MPRRKQSNPQPVKRELTPCLSATPLLIWSQLVVFCFINLIITAPFLRSVGLDLGAELYCLTCEEGLHHEASINPPQEGNSSPTDRSISGGSDRKRRNATKEGGSGNLPPKLYSCSLCTFTSRYSNHLKRHMRTHDGQKPYRCPVCPYASAQLVNLQRHARTHTGEKPYRCHQCNYACSSLGNLRRHQRMHTGVGPDAAGVPGLGLPADTGRPRLSLGPAPGAPLPPVLPGVRPHSGGGRPGGGQGRVAAEVSSPMCRRCSMDLLSKEGSGPPCSPTASRGARRAQRSAKMFRCPHCPFLSHYPNHLARHAHTHSEEKPHRCPHCPYTSSHLDNLKRHLRVHTGEKPYQCPSCSYACGNLANLRRHERIHSGAKPFHCVICGYSCNQSMNLKRHMLRHTGEKPYACAECDYTTGHWDNYKRHQRKHGHNTDTRKSGFCWSPPASPSGSSVRTPRCVLCSGSGSAVSSKHGSDSIPTICNDQLSR</sequence>
<keyword evidence="17" id="KW-0472">Membrane</keyword>
<comment type="subunit">
    <text evidence="13">Binds DNA. Can associate with the proximal promoter regions of PAX6 and SP4, and their known targets including ARR3, RHO, OPN1MW2 and OPN1SW.</text>
</comment>
<evidence type="ECO:0000256" key="17">
    <source>
        <dbReference type="SAM" id="Phobius"/>
    </source>
</evidence>
<accession>A0A3Q3VP32</accession>
<reference evidence="19" key="1">
    <citation type="submission" date="2025-08" db="UniProtKB">
        <authorList>
            <consortium name="Ensembl"/>
        </authorList>
    </citation>
    <scope>IDENTIFICATION</scope>
</reference>